<evidence type="ECO:0000313" key="2">
    <source>
        <dbReference type="Proteomes" id="UP000681794"/>
    </source>
</evidence>
<name>A0ACD1E0W0_9MICO</name>
<accession>A0ACD1E0W0</accession>
<proteinExistence type="predicted"/>
<gene>
    <name evidence="1" type="ORF">KM842_09765</name>
</gene>
<organism evidence="1 2">
    <name type="scientific">Curtobacterium aetherium</name>
    <dbReference type="NCBI Taxonomy" id="2841594"/>
    <lineage>
        <taxon>Bacteria</taxon>
        <taxon>Bacillati</taxon>
        <taxon>Actinomycetota</taxon>
        <taxon>Actinomycetes</taxon>
        <taxon>Micrococcales</taxon>
        <taxon>Microbacteriaceae</taxon>
        <taxon>Curtobacterium</taxon>
    </lineage>
</organism>
<reference evidence="1" key="1">
    <citation type="submission" date="2021-06" db="EMBL/GenBank/DDBJ databases">
        <authorList>
            <person name="Ellington A.J."/>
            <person name="Bryan N.C."/>
            <person name="Christner B.C."/>
            <person name="Reisch C.R."/>
        </authorList>
    </citation>
    <scope>NUCLEOTIDE SEQUENCE</scope>
    <source>
        <strain evidence="1">L6-1</strain>
    </source>
</reference>
<dbReference type="Proteomes" id="UP000681794">
    <property type="component" value="Chromosome"/>
</dbReference>
<protein>
    <submittedName>
        <fullName evidence="1">Helix-turn-helix transcriptional regulator</fullName>
    </submittedName>
</protein>
<evidence type="ECO:0000313" key="1">
    <source>
        <dbReference type="EMBL" id="QWS32577.1"/>
    </source>
</evidence>
<keyword evidence="2" id="KW-1185">Reference proteome</keyword>
<dbReference type="EMBL" id="CP076544">
    <property type="protein sequence ID" value="QWS32577.1"/>
    <property type="molecule type" value="Genomic_DNA"/>
</dbReference>
<sequence>MGTPASPLGEYLRARRAATSPEDVGVRSLTRRRVPGLRRDEVARLAGISQEYYLRLEQGRDRTPSDQVLQALGRAFRLDDAGRQHMVRLSTAQPSDIAAAEAAVSTEAMAAILDSWANTPAYIINSRHEVVLSNALARWVVPLGLEVGRSIPEVVFTYPEVRALPTWQDLADRTARRMRFYGDPYDERLHTTAARLCALDPVFRDLWERHEVDPYYDGDVRPFIDGYGQVPLRHQTFVVPNTPGYLLCAYHAVPGSASAEALAHLGRRIASETAYA</sequence>